<evidence type="ECO:0000259" key="2">
    <source>
        <dbReference type="SMART" id="SM00634"/>
    </source>
</evidence>
<organism evidence="3">
    <name type="scientific">Acerihabitans sp. KWT182</name>
    <dbReference type="NCBI Taxonomy" id="3157919"/>
    <lineage>
        <taxon>Bacteria</taxon>
        <taxon>Pseudomonadati</taxon>
        <taxon>Pseudomonadota</taxon>
        <taxon>Gammaproteobacteria</taxon>
        <taxon>Enterobacterales</taxon>
        <taxon>Pectobacteriaceae</taxon>
        <taxon>Acerihabitans</taxon>
    </lineage>
</organism>
<comment type="similarity">
    <text evidence="1">Belongs to the intimin/invasin family.</text>
</comment>
<feature type="domain" description="Big-1" evidence="2">
    <location>
        <begin position="226"/>
        <end position="314"/>
    </location>
</feature>
<proteinExistence type="inferred from homology"/>
<dbReference type="EMBL" id="CP157947">
    <property type="protein sequence ID" value="XBS70124.1"/>
    <property type="molecule type" value="Genomic_DNA"/>
</dbReference>
<gene>
    <name evidence="3" type="ORF">ABK905_02155</name>
</gene>
<dbReference type="Gene3D" id="2.60.40.10">
    <property type="entry name" value="Immunoglobulins"/>
    <property type="match status" value="3"/>
</dbReference>
<dbReference type="SUPFAM" id="SSF49373">
    <property type="entry name" value="Invasin/intimin cell-adhesion fragments"/>
    <property type="match status" value="3"/>
</dbReference>
<dbReference type="AlphaFoldDB" id="A0AAU7QAS3"/>
<dbReference type="InterPro" id="IPR003344">
    <property type="entry name" value="Big_1_dom"/>
</dbReference>
<evidence type="ECO:0000256" key="1">
    <source>
        <dbReference type="ARBA" id="ARBA00010116"/>
    </source>
</evidence>
<dbReference type="Pfam" id="PF02369">
    <property type="entry name" value="Big_1"/>
    <property type="match status" value="2"/>
</dbReference>
<feature type="domain" description="Big-1" evidence="2">
    <location>
        <begin position="127"/>
        <end position="218"/>
    </location>
</feature>
<feature type="domain" description="Big-1" evidence="2">
    <location>
        <begin position="21"/>
        <end position="114"/>
    </location>
</feature>
<name>A0AAU7QAS3_9GAMM</name>
<protein>
    <submittedName>
        <fullName evidence="3">Ig-like domain-containing protein</fullName>
    </submittedName>
</protein>
<dbReference type="SMART" id="SM00634">
    <property type="entry name" value="BID_1"/>
    <property type="match status" value="3"/>
</dbReference>
<dbReference type="InterPro" id="IPR008964">
    <property type="entry name" value="Invasin/intimin_cell_adhesion"/>
</dbReference>
<evidence type="ECO:0000313" key="3">
    <source>
        <dbReference type="EMBL" id="XBS70124.1"/>
    </source>
</evidence>
<sequence>MYDKPYCDDKRYPDEEPLADYSLTLEVTSGAAANGSAYNTAKATLKTGNIYLNDREITFELSGSARFTTNNAQVATARTNSLGVATINFVNNVSESVYVYSIYLPLNGEEILARKTSSFESATPALPILSSRIDRNNVYADGILPNIIIYTVTNSAGQPVPGVLINFTLLSGTANLIPALDSRTDAQGMLTLYIYTLTPGEVRVRAYLASEPTVYKDDQVNFLSNDILTVTVVSDNAPADGTTPAVLRYLLWDRNFQPVIGAQLGFTATGNTMLPNSGYTNNLGEYTLNITSRDSGRVTVTCYLVADPSVNINTDITFV</sequence>
<reference evidence="3" key="1">
    <citation type="submission" date="2024-06" db="EMBL/GenBank/DDBJ databases">
        <authorList>
            <person name="Coelho C."/>
            <person name="Bento M."/>
            <person name="Garcia E."/>
            <person name="Camelo A."/>
            <person name="Brandao I."/>
            <person name="Espirito Santo C."/>
            <person name="Trovao J."/>
            <person name="Verissimo A."/>
            <person name="Costa J."/>
            <person name="Tiago I."/>
        </authorList>
    </citation>
    <scope>NUCLEOTIDE SEQUENCE</scope>
    <source>
        <strain evidence="3">KWT182</strain>
    </source>
</reference>
<dbReference type="InterPro" id="IPR013783">
    <property type="entry name" value="Ig-like_fold"/>
</dbReference>
<accession>A0AAU7QAS3</accession>